<dbReference type="GO" id="GO:0005506">
    <property type="term" value="F:iron ion binding"/>
    <property type="evidence" value="ECO:0007669"/>
    <property type="project" value="InterPro"/>
</dbReference>
<dbReference type="PROSITE" id="PS00086">
    <property type="entry name" value="CYTOCHROME_P450"/>
    <property type="match status" value="1"/>
</dbReference>
<evidence type="ECO:0000256" key="15">
    <source>
        <dbReference type="ARBA" id="ARBA00023033"/>
    </source>
</evidence>
<dbReference type="Pfam" id="PF00067">
    <property type="entry name" value="p450"/>
    <property type="match status" value="1"/>
</dbReference>
<evidence type="ECO:0000256" key="13">
    <source>
        <dbReference type="ARBA" id="ARBA00023002"/>
    </source>
</evidence>
<dbReference type="InterPro" id="IPR050121">
    <property type="entry name" value="Cytochrome_P450_monoxygenase"/>
</dbReference>
<keyword evidence="8" id="KW-0288">FMN</keyword>
<evidence type="ECO:0000256" key="14">
    <source>
        <dbReference type="ARBA" id="ARBA00023004"/>
    </source>
</evidence>
<dbReference type="PANTHER" id="PTHR24305:SF108">
    <property type="entry name" value="P450, PUTATIVE (EUROFUNG)-RELATED"/>
    <property type="match status" value="1"/>
</dbReference>
<organism evidence="19 20">
    <name type="scientific">Diatrype stigma</name>
    <dbReference type="NCBI Taxonomy" id="117547"/>
    <lineage>
        <taxon>Eukaryota</taxon>
        <taxon>Fungi</taxon>
        <taxon>Dikarya</taxon>
        <taxon>Ascomycota</taxon>
        <taxon>Pezizomycotina</taxon>
        <taxon>Sordariomycetes</taxon>
        <taxon>Xylariomycetidae</taxon>
        <taxon>Xylariales</taxon>
        <taxon>Diatrypaceae</taxon>
        <taxon>Diatrype</taxon>
    </lineage>
</organism>
<comment type="cofactor">
    <cofactor evidence="1">
        <name>FMN</name>
        <dbReference type="ChEBI" id="CHEBI:58210"/>
    </cofactor>
</comment>
<keyword evidence="15 17" id="KW-0503">Monooxygenase</keyword>
<evidence type="ECO:0000256" key="8">
    <source>
        <dbReference type="ARBA" id="ARBA00022643"/>
    </source>
</evidence>
<evidence type="ECO:0000256" key="4">
    <source>
        <dbReference type="ARBA" id="ARBA00010018"/>
    </source>
</evidence>
<dbReference type="GO" id="GO:0020037">
    <property type="term" value="F:heme binding"/>
    <property type="evidence" value="ECO:0007669"/>
    <property type="project" value="InterPro"/>
</dbReference>
<evidence type="ECO:0000256" key="9">
    <source>
        <dbReference type="ARBA" id="ARBA00022723"/>
    </source>
</evidence>
<feature type="region of interest" description="Disordered" evidence="18">
    <location>
        <begin position="177"/>
        <end position="215"/>
    </location>
</feature>
<dbReference type="InterPro" id="IPR017972">
    <property type="entry name" value="Cyt_P450_CS"/>
</dbReference>
<dbReference type="AlphaFoldDB" id="A0AAN9YRW9"/>
<evidence type="ECO:0000256" key="10">
    <source>
        <dbReference type="ARBA" id="ARBA00022827"/>
    </source>
</evidence>
<evidence type="ECO:0000256" key="7">
    <source>
        <dbReference type="ARBA" id="ARBA00022630"/>
    </source>
</evidence>
<dbReference type="EMBL" id="JAKJXP020000044">
    <property type="protein sequence ID" value="KAK7751909.1"/>
    <property type="molecule type" value="Genomic_DNA"/>
</dbReference>
<dbReference type="PRINTS" id="PR00463">
    <property type="entry name" value="EP450I"/>
</dbReference>
<evidence type="ECO:0000256" key="5">
    <source>
        <dbReference type="ARBA" id="ARBA00022448"/>
    </source>
</evidence>
<gene>
    <name evidence="19" type="ORF">SLS62_006210</name>
</gene>
<dbReference type="SUPFAM" id="SSF48264">
    <property type="entry name" value="Cytochrome P450"/>
    <property type="match status" value="1"/>
</dbReference>
<comment type="similarity">
    <text evidence="17">Belongs to the cytochrome P450 family.</text>
</comment>
<dbReference type="Gene3D" id="1.10.630.10">
    <property type="entry name" value="Cytochrome P450"/>
    <property type="match status" value="1"/>
</dbReference>
<comment type="similarity">
    <text evidence="4">In the N-terminal section; belongs to the cytochrome P450 family.</text>
</comment>
<dbReference type="Proteomes" id="UP001320420">
    <property type="component" value="Unassembled WGS sequence"/>
</dbReference>
<evidence type="ECO:0000313" key="19">
    <source>
        <dbReference type="EMBL" id="KAK7751909.1"/>
    </source>
</evidence>
<keyword evidence="12" id="KW-0249">Electron transport</keyword>
<keyword evidence="11" id="KW-0521">NADP</keyword>
<evidence type="ECO:0000256" key="2">
    <source>
        <dbReference type="ARBA" id="ARBA00001971"/>
    </source>
</evidence>
<sequence length="515" mass="56325">MTTPIPQPPGVPLLGNIFDVNPNNTWASLKKLAEKYGEIFQITVLGKTLVFVAGVALAEELCDERRFRKFVGGPIVEIRHAVHDSLFTAFPHEEAGSWGVAHRIIAPQLSPDVVAANMFDAMRDATAALVEKWTAARRDGDPHVPTAAAAAAAKVVSPLADLNRLTLEVTTRTLYGQTLSNSSSGGGGGGSDDAESEPPHPMVQAMEDATSEAMKRPTRPRILNWLFYGGKFQRATDAMRAYAAEIVRNRRQQEQEEGEDEVANPSSAAGDNHDLLWALMHGADPQTGRRLTDEQVIDEVVTMPIGSATAPGLLSSALHYLAANPHVVAKARRELDAVVGVGGERPLLKREHLPRLKYVEAVLRESLRLTFPAPGFNIEPIPREGPDGKSPVLLAGGKYAVAHDQPMIIVLSGVNRDPTVFADPDRFDPDRMMAGEEAFERLPAGATRWFGNGRRECIGRHWAWQFSFVVLATLLREVDLETADADHLAGGELRQDGWFCLRPVDFYLKVRPRAD</sequence>
<dbReference type="FunFam" id="1.10.630.10:FF:000040">
    <property type="entry name" value="Bifunctional cytochrome P450/NADPH--P450 reductase"/>
    <property type="match status" value="1"/>
</dbReference>
<name>A0AAN9YRW9_9PEZI</name>
<keyword evidence="5" id="KW-0813">Transport</keyword>
<feature type="binding site" description="axial binding residue" evidence="16">
    <location>
        <position position="457"/>
    </location>
    <ligand>
        <name>heme</name>
        <dbReference type="ChEBI" id="CHEBI:30413"/>
    </ligand>
    <ligandPart>
        <name>Fe</name>
        <dbReference type="ChEBI" id="CHEBI:18248"/>
    </ligandPart>
</feature>
<evidence type="ECO:0000256" key="12">
    <source>
        <dbReference type="ARBA" id="ARBA00022982"/>
    </source>
</evidence>
<evidence type="ECO:0008006" key="21">
    <source>
        <dbReference type="Google" id="ProtNLM"/>
    </source>
</evidence>
<comment type="cofactor">
    <cofactor evidence="2 16">
        <name>heme</name>
        <dbReference type="ChEBI" id="CHEBI:30413"/>
    </cofactor>
</comment>
<reference evidence="19 20" key="1">
    <citation type="submission" date="2024-02" db="EMBL/GenBank/DDBJ databases">
        <title>De novo assembly and annotation of 12 fungi associated with fruit tree decline syndrome in Ontario, Canada.</title>
        <authorList>
            <person name="Sulman M."/>
            <person name="Ellouze W."/>
            <person name="Ilyukhin E."/>
        </authorList>
    </citation>
    <scope>NUCLEOTIDE SEQUENCE [LARGE SCALE GENOMIC DNA]</scope>
    <source>
        <strain evidence="19 20">M11/M66-122</strain>
    </source>
</reference>
<evidence type="ECO:0000256" key="11">
    <source>
        <dbReference type="ARBA" id="ARBA00022857"/>
    </source>
</evidence>
<evidence type="ECO:0000256" key="6">
    <source>
        <dbReference type="ARBA" id="ARBA00022617"/>
    </source>
</evidence>
<dbReference type="PANTHER" id="PTHR24305">
    <property type="entry name" value="CYTOCHROME P450"/>
    <property type="match status" value="1"/>
</dbReference>
<keyword evidence="13 17" id="KW-0560">Oxidoreductase</keyword>
<keyword evidence="10" id="KW-0274">FAD</keyword>
<accession>A0AAN9YRW9</accession>
<evidence type="ECO:0000256" key="18">
    <source>
        <dbReference type="SAM" id="MobiDB-lite"/>
    </source>
</evidence>
<dbReference type="InterPro" id="IPR036396">
    <property type="entry name" value="Cyt_P450_sf"/>
</dbReference>
<evidence type="ECO:0000256" key="16">
    <source>
        <dbReference type="PIRSR" id="PIRSR602401-1"/>
    </source>
</evidence>
<keyword evidence="9 16" id="KW-0479">Metal-binding</keyword>
<dbReference type="InterPro" id="IPR002401">
    <property type="entry name" value="Cyt_P450_E_grp-I"/>
</dbReference>
<dbReference type="GO" id="GO:0004497">
    <property type="term" value="F:monooxygenase activity"/>
    <property type="evidence" value="ECO:0007669"/>
    <property type="project" value="UniProtKB-KW"/>
</dbReference>
<dbReference type="InterPro" id="IPR001128">
    <property type="entry name" value="Cyt_P450"/>
</dbReference>
<evidence type="ECO:0000313" key="20">
    <source>
        <dbReference type="Proteomes" id="UP001320420"/>
    </source>
</evidence>
<keyword evidence="14 16" id="KW-0408">Iron</keyword>
<keyword evidence="6 16" id="KW-0349">Heme</keyword>
<evidence type="ECO:0000256" key="17">
    <source>
        <dbReference type="RuleBase" id="RU000461"/>
    </source>
</evidence>
<keyword evidence="7" id="KW-0285">Flavoprotein</keyword>
<protein>
    <recommendedName>
        <fullName evidence="21">Cytochrome P450</fullName>
    </recommendedName>
</protein>
<proteinExistence type="inferred from homology"/>
<comment type="cofactor">
    <cofactor evidence="3">
        <name>FAD</name>
        <dbReference type="ChEBI" id="CHEBI:57692"/>
    </cofactor>
</comment>
<keyword evidence="20" id="KW-1185">Reference proteome</keyword>
<evidence type="ECO:0000256" key="3">
    <source>
        <dbReference type="ARBA" id="ARBA00001974"/>
    </source>
</evidence>
<comment type="caution">
    <text evidence="19">The sequence shown here is derived from an EMBL/GenBank/DDBJ whole genome shotgun (WGS) entry which is preliminary data.</text>
</comment>
<dbReference type="GO" id="GO:0016705">
    <property type="term" value="F:oxidoreductase activity, acting on paired donors, with incorporation or reduction of molecular oxygen"/>
    <property type="evidence" value="ECO:0007669"/>
    <property type="project" value="InterPro"/>
</dbReference>
<feature type="region of interest" description="Disordered" evidence="18">
    <location>
        <begin position="250"/>
        <end position="270"/>
    </location>
</feature>
<evidence type="ECO:0000256" key="1">
    <source>
        <dbReference type="ARBA" id="ARBA00001917"/>
    </source>
</evidence>